<feature type="domain" description="B box-type" evidence="6">
    <location>
        <begin position="89"/>
        <end position="133"/>
    </location>
</feature>
<dbReference type="HOGENOM" id="CLU_1344221_0_0_1"/>
<dbReference type="AlphaFoldDB" id="A0A1S4F3K6"/>
<dbReference type="GO" id="GO:0051865">
    <property type="term" value="P:protein autoubiquitination"/>
    <property type="evidence" value="ECO:0007669"/>
    <property type="project" value="TreeGrafter"/>
</dbReference>
<dbReference type="SUPFAM" id="SSF57850">
    <property type="entry name" value="RING/U-box"/>
    <property type="match status" value="1"/>
</dbReference>
<evidence type="ECO:0000256" key="2">
    <source>
        <dbReference type="ARBA" id="ARBA00022771"/>
    </source>
</evidence>
<dbReference type="PROSITE" id="PS50089">
    <property type="entry name" value="ZF_RING_2"/>
    <property type="match status" value="1"/>
</dbReference>
<dbReference type="GO" id="GO:0070842">
    <property type="term" value="P:aggresome assembly"/>
    <property type="evidence" value="ECO:0007669"/>
    <property type="project" value="TreeGrafter"/>
</dbReference>
<keyword evidence="3" id="KW-0862">Zinc</keyword>
<reference evidence="7" key="3">
    <citation type="submission" date="2012-09" db="EMBL/GenBank/DDBJ databases">
        <authorList>
            <consortium name="VectorBase"/>
        </authorList>
    </citation>
    <scope>NUCLEOTIDE SEQUENCE</scope>
    <source>
        <strain evidence="7">Liverpool</strain>
    </source>
</reference>
<proteinExistence type="predicted"/>
<dbReference type="Proteomes" id="UP000682892">
    <property type="component" value="Unassembled WGS sequence"/>
</dbReference>
<dbReference type="CDD" id="cd19756">
    <property type="entry name" value="Bbox2"/>
    <property type="match status" value="1"/>
</dbReference>
<evidence type="ECO:0000259" key="5">
    <source>
        <dbReference type="PROSITE" id="PS50089"/>
    </source>
</evidence>
<evidence type="ECO:0000256" key="1">
    <source>
        <dbReference type="ARBA" id="ARBA00022723"/>
    </source>
</evidence>
<dbReference type="InterPro" id="IPR053003">
    <property type="entry name" value="TRIM_RBCC_E3_ubiq-ligases"/>
</dbReference>
<dbReference type="SUPFAM" id="SSF57845">
    <property type="entry name" value="B-box zinc-binding domain"/>
    <property type="match status" value="1"/>
</dbReference>
<name>A0A1S4F3K6_AEDAE</name>
<dbReference type="Gene3D" id="3.30.160.60">
    <property type="entry name" value="Classic Zinc Finger"/>
    <property type="match status" value="1"/>
</dbReference>
<evidence type="ECO:0000313" key="7">
    <source>
        <dbReference type="EMBL" id="EAT45734.1"/>
    </source>
</evidence>
<organism evidence="7 8">
    <name type="scientific">Aedes aegypti</name>
    <name type="common">Yellowfever mosquito</name>
    <name type="synonym">Culex aegypti</name>
    <dbReference type="NCBI Taxonomy" id="7159"/>
    <lineage>
        <taxon>Eukaryota</taxon>
        <taxon>Metazoa</taxon>
        <taxon>Ecdysozoa</taxon>
        <taxon>Arthropoda</taxon>
        <taxon>Hexapoda</taxon>
        <taxon>Insecta</taxon>
        <taxon>Pterygota</taxon>
        <taxon>Neoptera</taxon>
        <taxon>Endopterygota</taxon>
        <taxon>Diptera</taxon>
        <taxon>Nematocera</taxon>
        <taxon>Culicoidea</taxon>
        <taxon>Culicidae</taxon>
        <taxon>Culicinae</taxon>
        <taxon>Aedini</taxon>
        <taxon>Aedes</taxon>
        <taxon>Stegomyia</taxon>
    </lineage>
</organism>
<gene>
    <name evidence="7" type="ORF">AaeL_AAEL003010</name>
</gene>
<dbReference type="GO" id="GO:0016235">
    <property type="term" value="C:aggresome"/>
    <property type="evidence" value="ECO:0007669"/>
    <property type="project" value="TreeGrafter"/>
</dbReference>
<dbReference type="PANTHER" id="PTHR36754:SF2">
    <property type="entry name" value="E3 UBIQUITIN-PROTEIN LIGASE TRIM37"/>
    <property type="match status" value="1"/>
</dbReference>
<reference evidence="7" key="1">
    <citation type="submission" date="2005-10" db="EMBL/GenBank/DDBJ databases">
        <authorList>
            <person name="Loftus B.J."/>
            <person name="Nene V.M."/>
            <person name="Hannick L.I."/>
            <person name="Bidwell S."/>
            <person name="Haas B."/>
            <person name="Amedeo P."/>
            <person name="Orvis J."/>
            <person name="Wortman J.R."/>
            <person name="White O.R."/>
            <person name="Salzberg S."/>
            <person name="Shumway M."/>
            <person name="Koo H."/>
            <person name="Zhao Y."/>
            <person name="Holmes M."/>
            <person name="Miller J."/>
            <person name="Schatz M."/>
            <person name="Pop M."/>
            <person name="Pai G."/>
            <person name="Utterback T."/>
            <person name="Rogers Y.-H."/>
            <person name="Kravitz S."/>
            <person name="Fraser C.M."/>
        </authorList>
    </citation>
    <scope>NUCLEOTIDE SEQUENCE</scope>
    <source>
        <strain evidence="7">Liverpool</strain>
    </source>
</reference>
<keyword evidence="2 4" id="KW-0863">Zinc-finger</keyword>
<dbReference type="Gene3D" id="3.30.40.10">
    <property type="entry name" value="Zinc/RING finger domain, C3HC4 (zinc finger)"/>
    <property type="match status" value="1"/>
</dbReference>
<dbReference type="GO" id="GO:0006513">
    <property type="term" value="P:protein monoubiquitination"/>
    <property type="evidence" value="ECO:0007669"/>
    <property type="project" value="TreeGrafter"/>
</dbReference>
<dbReference type="GO" id="GO:0005778">
    <property type="term" value="C:peroxisomal membrane"/>
    <property type="evidence" value="ECO:0007669"/>
    <property type="project" value="TreeGrafter"/>
</dbReference>
<evidence type="ECO:0000256" key="4">
    <source>
        <dbReference type="PROSITE-ProRule" id="PRU00024"/>
    </source>
</evidence>
<feature type="domain" description="RING-type" evidence="5">
    <location>
        <begin position="22"/>
        <end position="61"/>
    </location>
</feature>
<evidence type="ECO:0000313" key="8">
    <source>
        <dbReference type="Proteomes" id="UP000682892"/>
    </source>
</evidence>
<dbReference type="InterPro" id="IPR001841">
    <property type="entry name" value="Znf_RING"/>
</dbReference>
<dbReference type="Pfam" id="PF13639">
    <property type="entry name" value="zf-RING_2"/>
    <property type="match status" value="1"/>
</dbReference>
<dbReference type="OrthoDB" id="7763200at2759"/>
<dbReference type="InterPro" id="IPR013083">
    <property type="entry name" value="Znf_RING/FYVE/PHD"/>
</dbReference>
<dbReference type="GO" id="GO:0061630">
    <property type="term" value="F:ubiquitin protein ligase activity"/>
    <property type="evidence" value="ECO:0007669"/>
    <property type="project" value="TreeGrafter"/>
</dbReference>
<dbReference type="KEGG" id="aag:5580267"/>
<dbReference type="InterPro" id="IPR000315">
    <property type="entry name" value="Znf_B-box"/>
</dbReference>
<sequence length="204" mass="24024">MSNRDQDKLLQEDSRLSILLECCICFHGLRECHICVECSQPFCRECIDRWLLKESSCPYCRAHIEKNRLVRFYLIDQLHEAVARLLAEQNRNRCEVHGCQQLLLVCLHCEECVCVDCWYSDGHVEHKDEIVPMEIAYDHFYRETMKTGQSNKLKVNVKEESAKLKDKIKVLFDEPRDASTMNQILELSKMMEKLQIDEKNLIPS</sequence>
<protein>
    <submittedName>
        <fullName evidence="7">AAEL003010-PA</fullName>
    </submittedName>
</protein>
<dbReference type="EMBL" id="CH477259">
    <property type="protein sequence ID" value="EAT45734.1"/>
    <property type="molecule type" value="Genomic_DNA"/>
</dbReference>
<dbReference type="PANTHER" id="PTHR36754">
    <property type="entry name" value="E3 UBIQUITIN-PROTEIN LIGASE TRIM37"/>
    <property type="match status" value="1"/>
</dbReference>
<dbReference type="GO" id="GO:0008270">
    <property type="term" value="F:zinc ion binding"/>
    <property type="evidence" value="ECO:0007669"/>
    <property type="project" value="UniProtKB-KW"/>
</dbReference>
<evidence type="ECO:0000259" key="6">
    <source>
        <dbReference type="PROSITE" id="PS50119"/>
    </source>
</evidence>
<reference evidence="7" key="2">
    <citation type="journal article" date="2007" name="Science">
        <title>Genome sequence of Aedes aegypti, a major arbovirus vector.</title>
        <authorList>
            <person name="Nene V."/>
            <person name="Wortman J.R."/>
            <person name="Lawson D."/>
            <person name="Haas B."/>
            <person name="Kodira C."/>
            <person name="Tu Z.J."/>
            <person name="Loftus B."/>
            <person name="Xi Z."/>
            <person name="Megy K."/>
            <person name="Grabherr M."/>
            <person name="Ren Q."/>
            <person name="Zdobnov E.M."/>
            <person name="Lobo N.F."/>
            <person name="Campbell K.S."/>
            <person name="Brown S.E."/>
            <person name="Bonaldo M.F."/>
            <person name="Zhu J."/>
            <person name="Sinkins S.P."/>
            <person name="Hogenkamp D.G."/>
            <person name="Amedeo P."/>
            <person name="Arensburger P."/>
            <person name="Atkinson P.W."/>
            <person name="Bidwell S."/>
            <person name="Biedler J."/>
            <person name="Birney E."/>
            <person name="Bruggner R.V."/>
            <person name="Costas J."/>
            <person name="Coy M.R."/>
            <person name="Crabtree J."/>
            <person name="Crawford M."/>
            <person name="Debruyn B."/>
            <person name="Decaprio D."/>
            <person name="Eiglmeier K."/>
            <person name="Eisenstadt E."/>
            <person name="El-Dorry H."/>
            <person name="Gelbart W.M."/>
            <person name="Gomes S.L."/>
            <person name="Hammond M."/>
            <person name="Hannick L.I."/>
            <person name="Hogan J.R."/>
            <person name="Holmes M.H."/>
            <person name="Jaffe D."/>
            <person name="Johnston J.S."/>
            <person name="Kennedy R.C."/>
            <person name="Koo H."/>
            <person name="Kravitz S."/>
            <person name="Kriventseva E.V."/>
            <person name="Kulp D."/>
            <person name="Labutti K."/>
            <person name="Lee E."/>
            <person name="Li S."/>
            <person name="Lovin D.D."/>
            <person name="Mao C."/>
            <person name="Mauceli E."/>
            <person name="Menck C.F."/>
            <person name="Miller J.R."/>
            <person name="Montgomery P."/>
            <person name="Mori A."/>
            <person name="Nascimento A.L."/>
            <person name="Naveira H.F."/>
            <person name="Nusbaum C."/>
            <person name="O'leary S."/>
            <person name="Orvis J."/>
            <person name="Pertea M."/>
            <person name="Quesneville H."/>
            <person name="Reidenbach K.R."/>
            <person name="Rogers Y.H."/>
            <person name="Roth C.W."/>
            <person name="Schneider J.R."/>
            <person name="Schatz M."/>
            <person name="Shumway M."/>
            <person name="Stanke M."/>
            <person name="Stinson E.O."/>
            <person name="Tubio J.M."/>
            <person name="Vanzee J.P."/>
            <person name="Verjovski-Almeida S."/>
            <person name="Werner D."/>
            <person name="White O."/>
            <person name="Wyder S."/>
            <person name="Zeng Q."/>
            <person name="Zhao Q."/>
            <person name="Zhao Y."/>
            <person name="Hill C.A."/>
            <person name="Raikhel A.S."/>
            <person name="Soares M.B."/>
            <person name="Knudson D.L."/>
            <person name="Lee N.H."/>
            <person name="Galagan J."/>
            <person name="Salzberg S.L."/>
            <person name="Paulsen I.T."/>
            <person name="Dimopoulos G."/>
            <person name="Collins F.H."/>
            <person name="Birren B."/>
            <person name="Fraser-Liggett C.M."/>
            <person name="Severson D.W."/>
        </authorList>
    </citation>
    <scope>NUCLEOTIDE SEQUENCE [LARGE SCALE GENOMIC DNA]</scope>
    <source>
        <strain evidence="7">Liverpool</strain>
    </source>
</reference>
<dbReference type="GO" id="GO:0031625">
    <property type="term" value="F:ubiquitin protein ligase binding"/>
    <property type="evidence" value="ECO:0007669"/>
    <property type="project" value="TreeGrafter"/>
</dbReference>
<accession>A0A1S4F3K6</accession>
<dbReference type="OMA" id="RECHICV"/>
<dbReference type="GO" id="GO:0005164">
    <property type="term" value="F:tumor necrosis factor receptor binding"/>
    <property type="evidence" value="ECO:0007669"/>
    <property type="project" value="TreeGrafter"/>
</dbReference>
<dbReference type="PROSITE" id="PS50119">
    <property type="entry name" value="ZF_BBOX"/>
    <property type="match status" value="1"/>
</dbReference>
<keyword evidence="1" id="KW-0479">Metal-binding</keyword>
<evidence type="ECO:0000256" key="3">
    <source>
        <dbReference type="ARBA" id="ARBA00022833"/>
    </source>
</evidence>